<reference evidence="2 3" key="1">
    <citation type="submission" date="2019-12" db="EMBL/GenBank/DDBJ databases">
        <title>Erwinia sp. nov., isolated from droppings of birds in the Qinghai-Tiebt plateau of China.</title>
        <authorList>
            <person name="Ge Y."/>
        </authorList>
    </citation>
    <scope>NUCLEOTIDE SEQUENCE [LARGE SCALE GENOMIC DNA]</scope>
    <source>
        <strain evidence="2 3">J780</strain>
    </source>
</reference>
<protein>
    <submittedName>
        <fullName evidence="2">Uncharacterized protein</fullName>
    </submittedName>
</protein>
<evidence type="ECO:0000256" key="1">
    <source>
        <dbReference type="SAM" id="SignalP"/>
    </source>
</evidence>
<dbReference type="RefSeq" id="WP_156287201.1">
    <property type="nucleotide sequence ID" value="NZ_CP046509.1"/>
</dbReference>
<feature type="chain" id="PRO_5026047750" evidence="1">
    <location>
        <begin position="22"/>
        <end position="174"/>
    </location>
</feature>
<dbReference type="KEGG" id="erwi:GN242_07615"/>
<dbReference type="EMBL" id="CP046509">
    <property type="protein sequence ID" value="QGU87089.1"/>
    <property type="molecule type" value="Genomic_DNA"/>
</dbReference>
<evidence type="ECO:0000313" key="2">
    <source>
        <dbReference type="EMBL" id="QGU87089.1"/>
    </source>
</evidence>
<dbReference type="AlphaFoldDB" id="A0A6I6EPU4"/>
<name>A0A6I6EPU4_9GAMM</name>
<organism evidence="2 3">
    <name type="scientific">Erwinia sorbitola</name>
    <dbReference type="NCBI Taxonomy" id="2681984"/>
    <lineage>
        <taxon>Bacteria</taxon>
        <taxon>Pseudomonadati</taxon>
        <taxon>Pseudomonadota</taxon>
        <taxon>Gammaproteobacteria</taxon>
        <taxon>Enterobacterales</taxon>
        <taxon>Erwiniaceae</taxon>
        <taxon>Erwinia</taxon>
    </lineage>
</organism>
<gene>
    <name evidence="2" type="ORF">GN242_07615</name>
</gene>
<sequence>MMKSKIAFVSFLIATSFSSVAADWYASYDNDEMRGTAQKFIQTESDNAVEFDFPYNGGSKMSLLLRSKKTELKEGQKAEDLPLTEAILTISKGQFICSSFNDCHVSVKFDSGKIEKFSMSEASGGRSDVMFFDNSSSFIKNVRTHKKVIIEAEFYQSGNKQFKFDLTGLTTAKG</sequence>
<accession>A0A6I6EPU4</accession>
<evidence type="ECO:0000313" key="3">
    <source>
        <dbReference type="Proteomes" id="UP000424752"/>
    </source>
</evidence>
<dbReference type="Proteomes" id="UP000424752">
    <property type="component" value="Chromosome"/>
</dbReference>
<feature type="signal peptide" evidence="1">
    <location>
        <begin position="1"/>
        <end position="21"/>
    </location>
</feature>
<keyword evidence="1" id="KW-0732">Signal</keyword>
<proteinExistence type="predicted"/>